<keyword evidence="2" id="KW-1185">Reference proteome</keyword>
<dbReference type="Proteomes" id="UP001175271">
    <property type="component" value="Unassembled WGS sequence"/>
</dbReference>
<evidence type="ECO:0000313" key="2">
    <source>
        <dbReference type="Proteomes" id="UP001175271"/>
    </source>
</evidence>
<sequence>MPFHSYIPHWTSIISKLDYEDMNSLPYAFYDHLGVLLHVDELCTIANSTLKAHALALTASVHRQRWKMLSVTVKRDMRHLDKWFACFSSKGKYLSWKQVRKMDLQYLMFEKITLKYEDVAYWERTYAVTESDLLTIIKICCWRTVKMPSLSAVHFNPEQFLCNALEDVNFAKIELLSTTMSNNEQLLLSQVRHHKLKEVIIHACSNSSLLLLIRQPQLERVTIYDLRDADIGTVQCCFEQFKNNRNIQFYITGYGNFVDEEITNILGVQPNTGTWEVKNRTTFVFSKYEDRTFDILIRNW</sequence>
<comment type="caution">
    <text evidence="1">The sequence shown here is derived from an EMBL/GenBank/DDBJ whole genome shotgun (WGS) entry which is preliminary data.</text>
</comment>
<protein>
    <submittedName>
        <fullName evidence="1">Uncharacterized protein</fullName>
    </submittedName>
</protein>
<proteinExistence type="predicted"/>
<evidence type="ECO:0000313" key="1">
    <source>
        <dbReference type="EMBL" id="KAK0428150.1"/>
    </source>
</evidence>
<reference evidence="1" key="1">
    <citation type="submission" date="2023-06" db="EMBL/GenBank/DDBJ databases">
        <title>Genomic analysis of the entomopathogenic nematode Steinernema hermaphroditum.</title>
        <authorList>
            <person name="Schwarz E.M."/>
            <person name="Heppert J.K."/>
            <person name="Baniya A."/>
            <person name="Schwartz H.T."/>
            <person name="Tan C.-H."/>
            <person name="Antoshechkin I."/>
            <person name="Sternberg P.W."/>
            <person name="Goodrich-Blair H."/>
            <person name="Dillman A.R."/>
        </authorList>
    </citation>
    <scope>NUCLEOTIDE SEQUENCE</scope>
    <source>
        <strain evidence="1">PS9179</strain>
        <tissue evidence="1">Whole animal</tissue>
    </source>
</reference>
<name>A0AA39MC48_9BILA</name>
<accession>A0AA39MC48</accession>
<organism evidence="1 2">
    <name type="scientific">Steinernema hermaphroditum</name>
    <dbReference type="NCBI Taxonomy" id="289476"/>
    <lineage>
        <taxon>Eukaryota</taxon>
        <taxon>Metazoa</taxon>
        <taxon>Ecdysozoa</taxon>
        <taxon>Nematoda</taxon>
        <taxon>Chromadorea</taxon>
        <taxon>Rhabditida</taxon>
        <taxon>Tylenchina</taxon>
        <taxon>Panagrolaimomorpha</taxon>
        <taxon>Strongyloidoidea</taxon>
        <taxon>Steinernematidae</taxon>
        <taxon>Steinernema</taxon>
    </lineage>
</organism>
<gene>
    <name evidence="1" type="ORF">QR680_010636</name>
</gene>
<dbReference type="EMBL" id="JAUCMV010000001">
    <property type="protein sequence ID" value="KAK0428150.1"/>
    <property type="molecule type" value="Genomic_DNA"/>
</dbReference>
<dbReference type="AlphaFoldDB" id="A0AA39MC48"/>